<evidence type="ECO:0000313" key="2">
    <source>
        <dbReference type="EMBL" id="KOO82757.1"/>
    </source>
</evidence>
<feature type="region of interest" description="Disordered" evidence="1">
    <location>
        <begin position="1"/>
        <end position="25"/>
    </location>
</feature>
<proteinExistence type="predicted"/>
<sequence length="73" mass="8338">MRDQAVVEQLHQHQHQHQQDHGDQGDIGVRTLVTIAERQVASVSWTTKYRTRVDRTWNCRPAAGTTVFFPAIG</sequence>
<gene>
    <name evidence="2" type="ORF">VL23_05680</name>
</gene>
<reference evidence="2 3" key="1">
    <citation type="journal article" date="2015" name="Antimicrob. Agents Chemother.">
        <title>Whole-Genome Sequencing Identifies Emergence of a Quinolone Resistance Mutation in a Case of Stenotrophomonas maltophilia Bacteremia.</title>
        <authorList>
            <person name="Pak T.R."/>
            <person name="Altman D.R."/>
            <person name="Attie O."/>
            <person name="Sebra R."/>
            <person name="Hamula C.L."/>
            <person name="Lewis M."/>
            <person name="Deikus G."/>
            <person name="Newman L.C."/>
            <person name="Fang G."/>
            <person name="Hand J."/>
            <person name="Papel G."/>
            <person name="Wallach F."/>
            <person name="Schadt E.E."/>
            <person name="Huprikar S."/>
            <person name="van Bakel H."/>
            <person name="Kasarskis A."/>
            <person name="Bashir A."/>
        </authorList>
    </citation>
    <scope>NUCLEOTIDE SEQUENCE [LARGE SCALE GENOMIC DNA]</scope>
    <source>
        <strain evidence="2 3">ISMMS6</strain>
    </source>
</reference>
<evidence type="ECO:0000313" key="3">
    <source>
        <dbReference type="Proteomes" id="UP000037632"/>
    </source>
</evidence>
<organism evidence="2 3">
    <name type="scientific">Stenotrophomonas maltophilia</name>
    <name type="common">Pseudomonas maltophilia</name>
    <name type="synonym">Xanthomonas maltophilia</name>
    <dbReference type="NCBI Taxonomy" id="40324"/>
    <lineage>
        <taxon>Bacteria</taxon>
        <taxon>Pseudomonadati</taxon>
        <taxon>Pseudomonadota</taxon>
        <taxon>Gammaproteobacteria</taxon>
        <taxon>Lysobacterales</taxon>
        <taxon>Lysobacteraceae</taxon>
        <taxon>Stenotrophomonas</taxon>
        <taxon>Stenotrophomonas maltophilia group</taxon>
    </lineage>
</organism>
<dbReference type="EMBL" id="JZIW01000001">
    <property type="protein sequence ID" value="KOO82757.1"/>
    <property type="molecule type" value="Genomic_DNA"/>
</dbReference>
<dbReference type="AlphaFoldDB" id="A0AB34TIE9"/>
<accession>A0AB34TIE9</accession>
<evidence type="ECO:0000256" key="1">
    <source>
        <dbReference type="SAM" id="MobiDB-lite"/>
    </source>
</evidence>
<protein>
    <submittedName>
        <fullName evidence="2">Uncharacterized protein</fullName>
    </submittedName>
</protein>
<dbReference type="Proteomes" id="UP000037632">
    <property type="component" value="Unassembled WGS sequence"/>
</dbReference>
<name>A0AB34TIE9_STEMA</name>
<comment type="caution">
    <text evidence="2">The sequence shown here is derived from an EMBL/GenBank/DDBJ whole genome shotgun (WGS) entry which is preliminary data.</text>
</comment>